<dbReference type="PANTHER" id="PTHR48051:SF1">
    <property type="entry name" value="RAS SUPPRESSOR PROTEIN 1"/>
    <property type="match status" value="1"/>
</dbReference>
<evidence type="ECO:0000256" key="2">
    <source>
        <dbReference type="ARBA" id="ARBA00022737"/>
    </source>
</evidence>
<feature type="region of interest" description="Disordered" evidence="3">
    <location>
        <begin position="347"/>
        <end position="381"/>
    </location>
</feature>
<evidence type="ECO:0000313" key="4">
    <source>
        <dbReference type="EMBL" id="RNF08416.1"/>
    </source>
</evidence>
<dbReference type="GeneID" id="40320793"/>
<protein>
    <submittedName>
        <fullName evidence="4">Putative leucine-rich repeat protein (LRRP)</fullName>
    </submittedName>
</protein>
<dbReference type="RefSeq" id="XP_029225845.1">
    <property type="nucleotide sequence ID" value="XM_029374049.1"/>
</dbReference>
<accession>A0A422NSI2</accession>
<keyword evidence="5" id="KW-1185">Reference proteome</keyword>
<feature type="region of interest" description="Disordered" evidence="3">
    <location>
        <begin position="630"/>
        <end position="679"/>
    </location>
</feature>
<gene>
    <name evidence="4" type="ORF">Tco025E_07182</name>
</gene>
<dbReference type="OrthoDB" id="1517790at2759"/>
<feature type="region of interest" description="Disordered" evidence="3">
    <location>
        <begin position="36"/>
        <end position="102"/>
    </location>
</feature>
<feature type="region of interest" description="Disordered" evidence="3">
    <location>
        <begin position="570"/>
        <end position="613"/>
    </location>
</feature>
<dbReference type="EMBL" id="MKKU01000537">
    <property type="protein sequence ID" value="RNF08416.1"/>
    <property type="molecule type" value="Genomic_DNA"/>
</dbReference>
<name>A0A422NSI2_9TRYP</name>
<dbReference type="Proteomes" id="UP000284403">
    <property type="component" value="Unassembled WGS sequence"/>
</dbReference>
<sequence length="679" mass="72921">MPLATVVVDVPTAVWEKTAAQPPRGPWVSRCDDLSCATSGPERPLRPKAESWETAVGQLPVAGTRATEAAAAGRPHSSQSSGSNGEQALPPRARPVDGDEPPVLNTDTCVLLPLLDRKGAVDFSGRQLTALPCVHDVAAKWRHGSGSKAAVQARMLQLSHNSITSLFASPASLAPAQPIALAAFTKLVMLDVSRNELTSLAGVEQMNSLRVLQASRNKIEDLGPLFGPDSGLRRSAALRVLDVSFNQLRTLLPDPVDSADNSLRCVHTLVLSYNHLTRLSDLDRLFPDLLELRVTRNQIMEPPQALPKRISRLDLQQNYLDEAAQGRVRELQRRMRYLRQVDLDGQRTRQEVAAEADNTTGAEGIQGSESEAGARDAGEVHHHHAVAVDDGATENASLDTVGVGSLPRTEEEGRCGGAGQLCLREAGAQPRMRRAPPHDASVAPAASIWQPDLRWLEKAPPKVAAILACAFAAAALRTSSRTSHFWVQPRVVATGLTGALALIHEISQTELAGPCLRLYLGDPNRGGVAAAAETPAAPWALTRKAPCLPLAHSTAAAQGTVENVKAVEEADAAGKENAPPQQRQRGKAPPLEKLTVPPSSAPPPMPKRNIFTRGASGREWLIDELKAPLNWSETSQCHRPSGPCLTRRTKQERIDRRRKGPALSDAPQGQKPTFGRTVL</sequence>
<feature type="compositionally biased region" description="Low complexity" evidence="3">
    <location>
        <begin position="62"/>
        <end position="74"/>
    </location>
</feature>
<evidence type="ECO:0000313" key="5">
    <source>
        <dbReference type="Proteomes" id="UP000284403"/>
    </source>
</evidence>
<dbReference type="InterPro" id="IPR050216">
    <property type="entry name" value="LRR_domain-containing"/>
</dbReference>
<feature type="compositionally biased region" description="Polar residues" evidence="3">
    <location>
        <begin position="76"/>
        <end position="86"/>
    </location>
</feature>
<keyword evidence="1" id="KW-0433">Leucine-rich repeat</keyword>
<dbReference type="AlphaFoldDB" id="A0A422NSI2"/>
<dbReference type="InterPro" id="IPR032675">
    <property type="entry name" value="LRR_dom_sf"/>
</dbReference>
<dbReference type="GO" id="GO:0005737">
    <property type="term" value="C:cytoplasm"/>
    <property type="evidence" value="ECO:0007669"/>
    <property type="project" value="TreeGrafter"/>
</dbReference>
<dbReference type="PANTHER" id="PTHR48051">
    <property type="match status" value="1"/>
</dbReference>
<reference evidence="4 5" key="1">
    <citation type="journal article" date="2018" name="BMC Genomics">
        <title>Genomic comparison of Trypanosoma conorhini and Trypanosoma rangeli to Trypanosoma cruzi strains of high and low virulence.</title>
        <authorList>
            <person name="Bradwell K.R."/>
            <person name="Koparde V.N."/>
            <person name="Matveyev A.V."/>
            <person name="Serrano M.G."/>
            <person name="Alves J.M."/>
            <person name="Parikh H."/>
            <person name="Huang B."/>
            <person name="Lee V."/>
            <person name="Espinosa-Alvarez O."/>
            <person name="Ortiz P.A."/>
            <person name="Costa-Martins A.G."/>
            <person name="Teixeira M.M."/>
            <person name="Buck G.A."/>
        </authorList>
    </citation>
    <scope>NUCLEOTIDE SEQUENCE [LARGE SCALE GENOMIC DNA]</scope>
    <source>
        <strain evidence="4 5">025E</strain>
    </source>
</reference>
<dbReference type="Gene3D" id="3.80.10.10">
    <property type="entry name" value="Ribonuclease Inhibitor"/>
    <property type="match status" value="1"/>
</dbReference>
<comment type="caution">
    <text evidence="4">The sequence shown here is derived from an EMBL/GenBank/DDBJ whole genome shotgun (WGS) entry which is preliminary data.</text>
</comment>
<proteinExistence type="predicted"/>
<organism evidence="4 5">
    <name type="scientific">Trypanosoma conorhini</name>
    <dbReference type="NCBI Taxonomy" id="83891"/>
    <lineage>
        <taxon>Eukaryota</taxon>
        <taxon>Discoba</taxon>
        <taxon>Euglenozoa</taxon>
        <taxon>Kinetoplastea</taxon>
        <taxon>Metakinetoplastina</taxon>
        <taxon>Trypanosomatida</taxon>
        <taxon>Trypanosomatidae</taxon>
        <taxon>Trypanosoma</taxon>
    </lineage>
</organism>
<dbReference type="SUPFAM" id="SSF52058">
    <property type="entry name" value="L domain-like"/>
    <property type="match status" value="1"/>
</dbReference>
<evidence type="ECO:0000256" key="3">
    <source>
        <dbReference type="SAM" id="MobiDB-lite"/>
    </source>
</evidence>
<evidence type="ECO:0000256" key="1">
    <source>
        <dbReference type="ARBA" id="ARBA00022614"/>
    </source>
</evidence>
<keyword evidence="2" id="KW-0677">Repeat</keyword>